<feature type="region of interest" description="Disordered" evidence="1">
    <location>
        <begin position="43"/>
        <end position="62"/>
    </location>
</feature>
<dbReference type="HOGENOM" id="CLU_1396842_0_0_1"/>
<name>A0A0C3EW98_PILCF</name>
<dbReference type="InParanoid" id="A0A0C3EW98"/>
<evidence type="ECO:0000313" key="3">
    <source>
        <dbReference type="Proteomes" id="UP000054166"/>
    </source>
</evidence>
<sequence>MDPNNSLAGSVMSVRSLGYLSSLQAIPKWNAINKELNFTSLPSTKLQVPPSSAPPSSRTSHHSIGSFSFGAILPFIRRSYELAREPIARTTCSIGKNDAQHTTRVPSRRFSSQAESCLTPLGTSDPDSSITSVRLHKLPVLLIQTSMYVLVVIEGTVPKRFDKIADGCTASTRYGYVFLPPSLDFLLDWQERRSS</sequence>
<organism evidence="2 3">
    <name type="scientific">Piloderma croceum (strain F 1598)</name>
    <dbReference type="NCBI Taxonomy" id="765440"/>
    <lineage>
        <taxon>Eukaryota</taxon>
        <taxon>Fungi</taxon>
        <taxon>Dikarya</taxon>
        <taxon>Basidiomycota</taxon>
        <taxon>Agaricomycotina</taxon>
        <taxon>Agaricomycetes</taxon>
        <taxon>Agaricomycetidae</taxon>
        <taxon>Atheliales</taxon>
        <taxon>Atheliaceae</taxon>
        <taxon>Piloderma</taxon>
    </lineage>
</organism>
<protein>
    <submittedName>
        <fullName evidence="2">Uncharacterized protein</fullName>
    </submittedName>
</protein>
<accession>A0A0C3EW98</accession>
<keyword evidence="3" id="KW-1185">Reference proteome</keyword>
<dbReference type="AlphaFoldDB" id="A0A0C3EW98"/>
<dbReference type="EMBL" id="KN833145">
    <property type="protein sequence ID" value="KIM72274.1"/>
    <property type="molecule type" value="Genomic_DNA"/>
</dbReference>
<reference evidence="2 3" key="1">
    <citation type="submission" date="2014-04" db="EMBL/GenBank/DDBJ databases">
        <authorList>
            <consortium name="DOE Joint Genome Institute"/>
            <person name="Kuo A."/>
            <person name="Tarkka M."/>
            <person name="Buscot F."/>
            <person name="Kohler A."/>
            <person name="Nagy L.G."/>
            <person name="Floudas D."/>
            <person name="Copeland A."/>
            <person name="Barry K.W."/>
            <person name="Cichocki N."/>
            <person name="Veneault-Fourrey C."/>
            <person name="LaButti K."/>
            <person name="Lindquist E.A."/>
            <person name="Lipzen A."/>
            <person name="Lundell T."/>
            <person name="Morin E."/>
            <person name="Murat C."/>
            <person name="Sun H."/>
            <person name="Tunlid A."/>
            <person name="Henrissat B."/>
            <person name="Grigoriev I.V."/>
            <person name="Hibbett D.S."/>
            <person name="Martin F."/>
            <person name="Nordberg H.P."/>
            <person name="Cantor M.N."/>
            <person name="Hua S.X."/>
        </authorList>
    </citation>
    <scope>NUCLEOTIDE SEQUENCE [LARGE SCALE GENOMIC DNA]</scope>
    <source>
        <strain evidence="2 3">F 1598</strain>
    </source>
</reference>
<dbReference type="Proteomes" id="UP000054166">
    <property type="component" value="Unassembled WGS sequence"/>
</dbReference>
<reference evidence="3" key="2">
    <citation type="submission" date="2015-01" db="EMBL/GenBank/DDBJ databases">
        <title>Evolutionary Origins and Diversification of the Mycorrhizal Mutualists.</title>
        <authorList>
            <consortium name="DOE Joint Genome Institute"/>
            <consortium name="Mycorrhizal Genomics Consortium"/>
            <person name="Kohler A."/>
            <person name="Kuo A."/>
            <person name="Nagy L.G."/>
            <person name="Floudas D."/>
            <person name="Copeland A."/>
            <person name="Barry K.W."/>
            <person name="Cichocki N."/>
            <person name="Veneault-Fourrey C."/>
            <person name="LaButti K."/>
            <person name="Lindquist E.A."/>
            <person name="Lipzen A."/>
            <person name="Lundell T."/>
            <person name="Morin E."/>
            <person name="Murat C."/>
            <person name="Riley R."/>
            <person name="Ohm R."/>
            <person name="Sun H."/>
            <person name="Tunlid A."/>
            <person name="Henrissat B."/>
            <person name="Grigoriev I.V."/>
            <person name="Hibbett D.S."/>
            <person name="Martin F."/>
        </authorList>
    </citation>
    <scope>NUCLEOTIDE SEQUENCE [LARGE SCALE GENOMIC DNA]</scope>
    <source>
        <strain evidence="3">F 1598</strain>
    </source>
</reference>
<evidence type="ECO:0000256" key="1">
    <source>
        <dbReference type="SAM" id="MobiDB-lite"/>
    </source>
</evidence>
<proteinExistence type="predicted"/>
<gene>
    <name evidence="2" type="ORF">PILCRDRAFT_743258</name>
</gene>
<evidence type="ECO:0000313" key="2">
    <source>
        <dbReference type="EMBL" id="KIM72274.1"/>
    </source>
</evidence>